<accession>A0A6C0HAY4</accession>
<keyword evidence="1" id="KW-0812">Transmembrane</keyword>
<organism evidence="2">
    <name type="scientific">viral metagenome</name>
    <dbReference type="NCBI Taxonomy" id="1070528"/>
    <lineage>
        <taxon>unclassified sequences</taxon>
        <taxon>metagenomes</taxon>
        <taxon>organismal metagenomes</taxon>
    </lineage>
</organism>
<protein>
    <submittedName>
        <fullName evidence="2">Uncharacterized protein</fullName>
    </submittedName>
</protein>
<sequence length="346" mass="40275">MFSSNQITQYLMLFGVVLVAGYFGNSFNQKFQNKDEYDIIKQYLLNESPLYGFNRPKLWIHSKYEINARKWKDFYSRNTTDLNQPYIHLTIKTIINHCGNDFNICLIDDDTFSKLIPSWDIDLTNIAEPKKSQYRELGMMQLIYYYGGMVLPNSTICLKNLKQFYQEGIAGNKPFVCENINRNVNVLKQKQKLLFTPDTFIMGAPKNNPIMKEFIEYLKQVNLNPHFSSEMDFLGISSQWCIESINKGQMNLIMGQRIGVKTQDRKTILLEDLMEENFLNLSSDCVAVYIPREEILNRPKYQWFAVMNGEEILNANMIVAKYLKASIVDSTNEYHAPTEQKSVVSI</sequence>
<name>A0A6C0HAY4_9ZZZZ</name>
<evidence type="ECO:0000256" key="1">
    <source>
        <dbReference type="SAM" id="Phobius"/>
    </source>
</evidence>
<dbReference type="AlphaFoldDB" id="A0A6C0HAY4"/>
<proteinExistence type="predicted"/>
<dbReference type="EMBL" id="MN739920">
    <property type="protein sequence ID" value="QHT77614.1"/>
    <property type="molecule type" value="Genomic_DNA"/>
</dbReference>
<keyword evidence="1" id="KW-1133">Transmembrane helix</keyword>
<reference evidence="2" key="1">
    <citation type="journal article" date="2020" name="Nature">
        <title>Giant virus diversity and host interactions through global metagenomics.</title>
        <authorList>
            <person name="Schulz F."/>
            <person name="Roux S."/>
            <person name="Paez-Espino D."/>
            <person name="Jungbluth S."/>
            <person name="Walsh D.A."/>
            <person name="Denef V.J."/>
            <person name="McMahon K.D."/>
            <person name="Konstantinidis K.T."/>
            <person name="Eloe-Fadrosh E.A."/>
            <person name="Kyrpides N.C."/>
            <person name="Woyke T."/>
        </authorList>
    </citation>
    <scope>NUCLEOTIDE SEQUENCE</scope>
    <source>
        <strain evidence="2">GVMAG-M-3300023179-90</strain>
    </source>
</reference>
<feature type="transmembrane region" description="Helical" evidence="1">
    <location>
        <begin position="7"/>
        <end position="24"/>
    </location>
</feature>
<keyword evidence="1" id="KW-0472">Membrane</keyword>
<evidence type="ECO:0000313" key="2">
    <source>
        <dbReference type="EMBL" id="QHT77614.1"/>
    </source>
</evidence>